<evidence type="ECO:0000313" key="2">
    <source>
        <dbReference type="Proteomes" id="UP000002283"/>
    </source>
</evidence>
<dbReference type="HOGENOM" id="CLU_3306050_0_0_4"/>
<dbReference type="Proteomes" id="UP000002283">
    <property type="component" value="Chromosome I"/>
</dbReference>
<organism evidence="1 2">
    <name type="scientific">Burkholderia mallei (strain NCTC 10229)</name>
    <dbReference type="NCBI Taxonomy" id="412022"/>
    <lineage>
        <taxon>Bacteria</taxon>
        <taxon>Pseudomonadati</taxon>
        <taxon>Pseudomonadota</taxon>
        <taxon>Betaproteobacteria</taxon>
        <taxon>Burkholderiales</taxon>
        <taxon>Burkholderiaceae</taxon>
        <taxon>Burkholderia</taxon>
        <taxon>pseudomallei group</taxon>
    </lineage>
</organism>
<accession>A2S3G4</accession>
<gene>
    <name evidence="1" type="ordered locus">BMA10229_A0484</name>
</gene>
<name>A2S3G4_BURM9</name>
<protein>
    <submittedName>
        <fullName evidence="1">Uncharacterized protein</fullName>
    </submittedName>
</protein>
<proteinExistence type="predicted"/>
<sequence>MRRCRHAARPDAERAALRSAARRMIIRYSKQYAQACKKR</sequence>
<evidence type="ECO:0000313" key="1">
    <source>
        <dbReference type="EMBL" id="ABN01635.1"/>
    </source>
</evidence>
<dbReference type="KEGG" id="bml:BMA10229_A0484"/>
<dbReference type="AlphaFoldDB" id="A2S3G4"/>
<dbReference type="EMBL" id="CP000546">
    <property type="protein sequence ID" value="ABN01635.1"/>
    <property type="molecule type" value="Genomic_DNA"/>
</dbReference>
<reference evidence="1 2" key="1">
    <citation type="submission" date="2007-01" db="EMBL/GenBank/DDBJ databases">
        <authorList>
            <person name="DeShazer D."/>
            <person name="Woods D.E."/>
            <person name="Nierman W.C."/>
        </authorList>
    </citation>
    <scope>NUCLEOTIDE SEQUENCE [LARGE SCALE GENOMIC DNA]</scope>
    <source>
        <strain evidence="1 2">NCTC 10229</strain>
    </source>
</reference>